<gene>
    <name evidence="4" type="ORF">BWZ43_20455</name>
</gene>
<dbReference type="InterPro" id="IPR000843">
    <property type="entry name" value="HTH_LacI"/>
</dbReference>
<dbReference type="Proteomes" id="UP000189761">
    <property type="component" value="Unassembled WGS sequence"/>
</dbReference>
<proteinExistence type="predicted"/>
<dbReference type="GeneID" id="79869590"/>
<dbReference type="InterPro" id="IPR046335">
    <property type="entry name" value="LacI/GalR-like_sensor"/>
</dbReference>
<dbReference type="CDD" id="cd01544">
    <property type="entry name" value="PBP1_GalR"/>
    <property type="match status" value="1"/>
</dbReference>
<dbReference type="EMBL" id="MTLA01000298">
    <property type="protein sequence ID" value="OOP66542.1"/>
    <property type="molecule type" value="Genomic_DNA"/>
</dbReference>
<dbReference type="PROSITE" id="PS50932">
    <property type="entry name" value="HTH_LACI_2"/>
    <property type="match status" value="1"/>
</dbReference>
<dbReference type="CDD" id="cd01392">
    <property type="entry name" value="HTH_LacI"/>
    <property type="match status" value="1"/>
</dbReference>
<evidence type="ECO:0000256" key="2">
    <source>
        <dbReference type="ARBA" id="ARBA00023125"/>
    </source>
</evidence>
<keyword evidence="5" id="KW-1185">Reference proteome</keyword>
<comment type="caution">
    <text evidence="4">The sequence shown here is derived from an EMBL/GenBank/DDBJ whole genome shotgun (WGS) entry which is preliminary data.</text>
</comment>
<dbReference type="Pfam" id="PF00356">
    <property type="entry name" value="LacI"/>
    <property type="match status" value="1"/>
</dbReference>
<dbReference type="Gene3D" id="3.40.50.2300">
    <property type="match status" value="2"/>
</dbReference>
<accession>A0A8E2I4G7</accession>
<dbReference type="GO" id="GO:0000976">
    <property type="term" value="F:transcription cis-regulatory region binding"/>
    <property type="evidence" value="ECO:0007669"/>
    <property type="project" value="TreeGrafter"/>
</dbReference>
<dbReference type="PANTHER" id="PTHR30146">
    <property type="entry name" value="LACI-RELATED TRANSCRIPTIONAL REPRESSOR"/>
    <property type="match status" value="1"/>
</dbReference>
<sequence>MATIKDIAEKAGVSISTVSRVLNYDPTLSVSDETKRKIFQTAEDLSYRKKKIEQRMASFRIAIVNWYTEEEELNDLYYLSIRVGVEKRCEALHIQMTKLSLDHLDSVQNQEFHGIIAIGKFNKKQAEKIQNITENIVFIDSSPDEDRFDSVVCNFEKATIDVLNYFVQHGHEKIGYIGGRETYKDDTSEIIDYRQETFINFTKKRNLYNEDFIYIGSFSVNDGYRLMKQAISEHHDDLPSAFFVGNDSMAIGCLRALLEEGISVPQRVSIIGVNDISVTKYVFPPLSTVRVYTELMGETAVDLLIERITERQVAKKVSLSTQLVIRGSSK</sequence>
<keyword evidence="3" id="KW-0804">Transcription</keyword>
<evidence type="ECO:0000256" key="3">
    <source>
        <dbReference type="ARBA" id="ARBA00023163"/>
    </source>
</evidence>
<dbReference type="GO" id="GO:0003700">
    <property type="term" value="F:DNA-binding transcription factor activity"/>
    <property type="evidence" value="ECO:0007669"/>
    <property type="project" value="TreeGrafter"/>
</dbReference>
<evidence type="ECO:0000256" key="1">
    <source>
        <dbReference type="ARBA" id="ARBA00023015"/>
    </source>
</evidence>
<dbReference type="Gene3D" id="1.10.260.40">
    <property type="entry name" value="lambda repressor-like DNA-binding domains"/>
    <property type="match status" value="1"/>
</dbReference>
<dbReference type="PROSITE" id="PS00356">
    <property type="entry name" value="HTH_LACI_1"/>
    <property type="match status" value="1"/>
</dbReference>
<organism evidence="4 5">
    <name type="scientific">Heyndrickxia oleronia</name>
    <dbReference type="NCBI Taxonomy" id="38875"/>
    <lineage>
        <taxon>Bacteria</taxon>
        <taxon>Bacillati</taxon>
        <taxon>Bacillota</taxon>
        <taxon>Bacilli</taxon>
        <taxon>Bacillales</taxon>
        <taxon>Bacillaceae</taxon>
        <taxon>Heyndrickxia</taxon>
    </lineage>
</organism>
<dbReference type="SUPFAM" id="SSF53822">
    <property type="entry name" value="Periplasmic binding protein-like I"/>
    <property type="match status" value="1"/>
</dbReference>
<dbReference type="SUPFAM" id="SSF47413">
    <property type="entry name" value="lambda repressor-like DNA-binding domains"/>
    <property type="match status" value="1"/>
</dbReference>
<dbReference type="Pfam" id="PF13377">
    <property type="entry name" value="Peripla_BP_3"/>
    <property type="match status" value="1"/>
</dbReference>
<keyword evidence="1" id="KW-0805">Transcription regulation</keyword>
<dbReference type="PRINTS" id="PR00036">
    <property type="entry name" value="HTHLACI"/>
</dbReference>
<dbReference type="SMART" id="SM00354">
    <property type="entry name" value="HTH_LACI"/>
    <property type="match status" value="1"/>
</dbReference>
<dbReference type="PANTHER" id="PTHR30146:SF149">
    <property type="entry name" value="HTH-TYPE TRANSCRIPTIONAL REGULATOR EBGR"/>
    <property type="match status" value="1"/>
</dbReference>
<dbReference type="AlphaFoldDB" id="A0A8E2I4G7"/>
<evidence type="ECO:0000313" key="4">
    <source>
        <dbReference type="EMBL" id="OOP66542.1"/>
    </source>
</evidence>
<dbReference type="InterPro" id="IPR028082">
    <property type="entry name" value="Peripla_BP_I"/>
</dbReference>
<dbReference type="RefSeq" id="WP_078111068.1">
    <property type="nucleotide sequence ID" value="NZ_BOQX01000008.1"/>
</dbReference>
<name>A0A8E2I4G7_9BACI</name>
<keyword evidence="2" id="KW-0238">DNA-binding</keyword>
<dbReference type="InterPro" id="IPR010982">
    <property type="entry name" value="Lambda_DNA-bd_dom_sf"/>
</dbReference>
<reference evidence="4 5" key="1">
    <citation type="submission" date="2017-01" db="EMBL/GenBank/DDBJ databases">
        <title>Draft genome sequence of Bacillus oleronius.</title>
        <authorList>
            <person name="Allam M."/>
        </authorList>
    </citation>
    <scope>NUCLEOTIDE SEQUENCE [LARGE SCALE GENOMIC DNA]</scope>
    <source>
        <strain evidence="4 5">DSM 9356</strain>
    </source>
</reference>
<evidence type="ECO:0000313" key="5">
    <source>
        <dbReference type="Proteomes" id="UP000189761"/>
    </source>
</evidence>
<protein>
    <submittedName>
        <fullName evidence="4">LacI family transcriptional regulator</fullName>
    </submittedName>
</protein>